<dbReference type="GO" id="GO:0005524">
    <property type="term" value="F:ATP binding"/>
    <property type="evidence" value="ECO:0007669"/>
    <property type="project" value="InterPro"/>
</dbReference>
<dbReference type="InterPro" id="IPR051311">
    <property type="entry name" value="DedA_domain"/>
</dbReference>
<evidence type="ECO:0000256" key="6">
    <source>
        <dbReference type="SAM" id="Phobius"/>
    </source>
</evidence>
<feature type="transmembrane region" description="Helical" evidence="6">
    <location>
        <begin position="131"/>
        <end position="153"/>
    </location>
</feature>
<feature type="transmembrane region" description="Helical" evidence="6">
    <location>
        <begin position="209"/>
        <end position="227"/>
    </location>
</feature>
<evidence type="ECO:0000313" key="9">
    <source>
        <dbReference type="Proteomes" id="UP000664417"/>
    </source>
</evidence>
<organism evidence="8 9">
    <name type="scientific">Acanthopleuribacter pedis</name>
    <dbReference type="NCBI Taxonomy" id="442870"/>
    <lineage>
        <taxon>Bacteria</taxon>
        <taxon>Pseudomonadati</taxon>
        <taxon>Acidobacteriota</taxon>
        <taxon>Holophagae</taxon>
        <taxon>Acanthopleuribacterales</taxon>
        <taxon>Acanthopleuribacteraceae</taxon>
        <taxon>Acanthopleuribacter</taxon>
    </lineage>
</organism>
<dbReference type="PANTHER" id="PTHR42709:SF6">
    <property type="entry name" value="UNDECAPRENYL PHOSPHATE TRANSPORTER A"/>
    <property type="match status" value="1"/>
</dbReference>
<evidence type="ECO:0000256" key="1">
    <source>
        <dbReference type="ARBA" id="ARBA00004651"/>
    </source>
</evidence>
<protein>
    <submittedName>
        <fullName evidence="8">VTT domain-containing protein</fullName>
    </submittedName>
</protein>
<gene>
    <name evidence="8" type="ORF">J3U88_22075</name>
</gene>
<name>A0A8J7QCE4_9BACT</name>
<evidence type="ECO:0000256" key="4">
    <source>
        <dbReference type="ARBA" id="ARBA00022989"/>
    </source>
</evidence>
<feature type="transmembrane region" description="Helical" evidence="6">
    <location>
        <begin position="47"/>
        <end position="72"/>
    </location>
</feature>
<evidence type="ECO:0000256" key="3">
    <source>
        <dbReference type="ARBA" id="ARBA00022692"/>
    </source>
</evidence>
<dbReference type="Gene3D" id="3.30.1490.20">
    <property type="entry name" value="ATP-grasp fold, A domain"/>
    <property type="match status" value="1"/>
</dbReference>
<evidence type="ECO:0000256" key="2">
    <source>
        <dbReference type="ARBA" id="ARBA00022475"/>
    </source>
</evidence>
<dbReference type="Pfam" id="PF09335">
    <property type="entry name" value="VTT_dom"/>
    <property type="match status" value="1"/>
</dbReference>
<dbReference type="Proteomes" id="UP000664417">
    <property type="component" value="Unassembled WGS sequence"/>
</dbReference>
<comment type="caution">
    <text evidence="8">The sequence shown here is derived from an EMBL/GenBank/DDBJ whole genome shotgun (WGS) entry which is preliminary data.</text>
</comment>
<dbReference type="AlphaFoldDB" id="A0A8J7QCE4"/>
<keyword evidence="3 6" id="KW-0812">Transmembrane</keyword>
<reference evidence="8" key="1">
    <citation type="submission" date="2021-03" db="EMBL/GenBank/DDBJ databases">
        <authorList>
            <person name="Wang G."/>
        </authorList>
    </citation>
    <scope>NUCLEOTIDE SEQUENCE</scope>
    <source>
        <strain evidence="8">KCTC 12899</strain>
    </source>
</reference>
<evidence type="ECO:0000256" key="5">
    <source>
        <dbReference type="ARBA" id="ARBA00023136"/>
    </source>
</evidence>
<dbReference type="PANTHER" id="PTHR42709">
    <property type="entry name" value="ALKALINE PHOSPHATASE LIKE PROTEIN"/>
    <property type="match status" value="1"/>
</dbReference>
<dbReference type="EMBL" id="JAFREP010000022">
    <property type="protein sequence ID" value="MBO1321184.1"/>
    <property type="molecule type" value="Genomic_DNA"/>
</dbReference>
<dbReference type="GO" id="GO:0005886">
    <property type="term" value="C:plasma membrane"/>
    <property type="evidence" value="ECO:0007669"/>
    <property type="project" value="UniProtKB-SubCell"/>
</dbReference>
<dbReference type="SUPFAM" id="SSF56059">
    <property type="entry name" value="Glutathione synthetase ATP-binding domain-like"/>
    <property type="match status" value="1"/>
</dbReference>
<dbReference type="InterPro" id="IPR032816">
    <property type="entry name" value="VTT_dom"/>
</dbReference>
<sequence>MNGLLERLLEAPEWLKIFILASATLVSEDLTTISAGIWVAQGTLNPFTALLGCFIGIFFGDGLLYLAGLLLGRPALKLPILRNLLPEEKVQLAETWFEKNGMMVVIACRFIPGTRLPTYFAAGLLGSRAKFFIIASAVAVAIWVPLLVGLSWFFGDKLLSLMIFNEKYQVPVMVGGILLMFVFLKLVMKLSDWRIRRRLKSRLRRFYRWEFWPIPIVYAPIIGYNLWCMVRYRALSYPLVSNPGINNSGFIGESKNRILGAFQGCDAFIAPWLALPPETPEKRLQQLETWMEREDIAWPIFLKPDSGQRGAGVKKVKNRDQAAAYFANFQGEIQAQAYHPGPYEFGVYYVRLPGESKGRVLGLTGKEFPVAAGDGRQTLDELILRQPSGLGRIHIYRHRYRDQLDTVIPRGEAVPLVLAGNHCLGTIFNDASHLMTDELAAKIDEISQSMDGFFIGRYDIRADNLEDFRKGRRFKIIELNGATGEPSHMYDQRHGILHAQRTLVRHYRFLWEIGYRNRKNGVARFPISRFIGDVWRYYRTAQSHPTPD</sequence>
<evidence type="ECO:0000313" key="8">
    <source>
        <dbReference type="EMBL" id="MBO1321184.1"/>
    </source>
</evidence>
<accession>A0A8J7QCE4</accession>
<evidence type="ECO:0000259" key="7">
    <source>
        <dbReference type="Pfam" id="PF09335"/>
    </source>
</evidence>
<proteinExistence type="predicted"/>
<comment type="subcellular location">
    <subcellularLocation>
        <location evidence="1">Cell membrane</location>
        <topology evidence="1">Multi-pass membrane protein</topology>
    </subcellularLocation>
</comment>
<feature type="transmembrane region" description="Helical" evidence="6">
    <location>
        <begin position="168"/>
        <end position="188"/>
    </location>
</feature>
<dbReference type="RefSeq" id="WP_207861159.1">
    <property type="nucleotide sequence ID" value="NZ_JAFREP010000022.1"/>
</dbReference>
<keyword evidence="2" id="KW-1003">Cell membrane</keyword>
<keyword evidence="5 6" id="KW-0472">Membrane</keyword>
<keyword evidence="4 6" id="KW-1133">Transmembrane helix</keyword>
<feature type="transmembrane region" description="Helical" evidence="6">
    <location>
        <begin position="17"/>
        <end position="41"/>
    </location>
</feature>
<feature type="domain" description="VTT" evidence="7">
    <location>
        <begin position="33"/>
        <end position="150"/>
    </location>
</feature>
<dbReference type="InterPro" id="IPR013815">
    <property type="entry name" value="ATP_grasp_subdomain_1"/>
</dbReference>
<keyword evidence="9" id="KW-1185">Reference proteome</keyword>